<feature type="repeat" description="WD" evidence="3">
    <location>
        <begin position="37"/>
        <end position="71"/>
    </location>
</feature>
<feature type="repeat" description="WD" evidence="3">
    <location>
        <begin position="583"/>
        <end position="617"/>
    </location>
</feature>
<dbReference type="Proteomes" id="UP000278907">
    <property type="component" value="Unassembled WGS sequence"/>
</dbReference>
<feature type="repeat" description="WD" evidence="3">
    <location>
        <begin position="535"/>
        <end position="576"/>
    </location>
</feature>
<dbReference type="InterPro" id="IPR001680">
    <property type="entry name" value="WD40_rpt"/>
</dbReference>
<sequence>MVLMATGAAAETLEPLVPEGEPESILKGAEWSSVGAVFSVAFSPDGSILASGSLDQTVHLWDVATGRELRFLKGHTASIRSVAFSPDGRTLVSGSRDRTVRLWDVATGRELRRLGESQEPILSVAFSPNGATVAMAGESNTVRLWNVTTGTEQQRMEGHLGFVRSAIFSPDGSELATNGDDQTIRVWDVATGRERKRLLNTPPQVTSIAFSPDGYTLASGSRDGTVRQWNIADWDMVQRLWGHFGEVSSVVFSPDGRTFASCGDDKTVRLWNVATGREIRRMEGHAASVYSVVFSPDGRTLASSSKDQTVRRWDVATGRELQRLEGQHSAEVFSLAISQDGRTLASGSDDNTVRLWDMITGRELHNLTGHSADVHSVAFSPDGRTLASGSDDKTVRLWDVATGREQPSLAEFSSSIQSLAYSPDGRLLATDDGEEAVQLWDVATHGELRRLEGHSATINSIAFSPDGRTLASGSADNTIRLWDVATGRELRRIEELASIFGTLAFSPDGRTLASGSADNTVRLWDVATGRERRRLKGHANFVTSLRFSPDGRTLASSSLDKTIKFWNTATGNNSRTLTLTSHVLALAFAPDGNTLASGDSDGAVRLWSTQGGKALRGLMRGASKGWLGHIEGQPVFRHDDGRFLYQRQADGALEPIAPPESPMRPRLSTHAVPGKAPGDFGDAGSITVTLTNALGAERAYWLRIEPVEIPAGLILQTPPPLLRLDAGKSVELQVGLSYLRPEGSDFPPVSLARFRVAHAFGTEPAVEVRIPLRTPQLELTNAPSIEDKTLSVSIKNTGTQAVGPLLFKSTFAVGETTQAGPQQELSLGEDQEQTLKFAVPPAFLEKGRFSFNLDASYQQWPRTWTFSEPDVKVTRPYTLYVALALGTLLLFAGVYYARVYRNPLVVDAQRSPSAIKGYPLEQMVAADQALRRAKRLDSVVTAAGIPVTRWERALRGSREPHVVATAFAEAIGGRLGPSLGTNTWALTLPTLRLRFSRDTAVVVIDGTRLESGEAERRMADVFQEGQGPSQVLVLDRTESQNARQVLEGVPGVRAVVLSANALRDLLLADEPVRLLETTISEQVAVSELSPYQVAGGVKVDHLFFGREREVRAITDRTVRNFLVVGQRQMGKSSLLLASLRRLQARSDLDACYVELADADLHRRIVRERERMPPAGAALPSFEEVAAGTISRPRVWLVDEADDFIKTEAQSGFPVLQAMRALAEEGRAYFILAGFWDLYRAVVLDEKQPLRNFGEHLRLEPLDPRSALSLVTEPMVALGLHWDVPSTPEHLLEQAGRRANLLVLACKGLVESIPSDLHTLTREHLERVLREDEDLRDQGRRWRGDHPLHRAVVRQALLLGRPTRGEVRQALLAHDADIRAVDFDEAMDHRELSYVLVPDGDGRLYCPVPLMQRYIESERSLETGLTEDLKDLRSKGLAEVPKPA</sequence>
<dbReference type="InterPro" id="IPR027417">
    <property type="entry name" value="P-loop_NTPase"/>
</dbReference>
<dbReference type="InterPro" id="IPR049052">
    <property type="entry name" value="nSTAND1"/>
</dbReference>
<dbReference type="PRINTS" id="PR00320">
    <property type="entry name" value="GPROTEINBRPT"/>
</dbReference>
<accession>A0ABX9QRS5</accession>
<dbReference type="Gene3D" id="3.40.50.300">
    <property type="entry name" value="P-loop containing nucleotide triphosphate hydrolases"/>
    <property type="match status" value="1"/>
</dbReference>
<dbReference type="InterPro" id="IPR011047">
    <property type="entry name" value="Quinoprotein_ADH-like_sf"/>
</dbReference>
<feature type="repeat" description="WD" evidence="3">
    <location>
        <begin position="451"/>
        <end position="492"/>
    </location>
</feature>
<dbReference type="Pfam" id="PF20703">
    <property type="entry name" value="nSTAND1"/>
    <property type="match status" value="1"/>
</dbReference>
<evidence type="ECO:0000256" key="3">
    <source>
        <dbReference type="PROSITE-ProRule" id="PRU00221"/>
    </source>
</evidence>
<feature type="repeat" description="WD" evidence="3">
    <location>
        <begin position="325"/>
        <end position="366"/>
    </location>
</feature>
<dbReference type="PANTHER" id="PTHR19848:SF8">
    <property type="entry name" value="F-BOX AND WD REPEAT DOMAIN CONTAINING 7"/>
    <property type="match status" value="1"/>
</dbReference>
<dbReference type="CDD" id="cd00200">
    <property type="entry name" value="WD40"/>
    <property type="match status" value="2"/>
</dbReference>
<name>A0ABX9QRS5_9BACT</name>
<evidence type="ECO:0000313" key="5">
    <source>
        <dbReference type="EMBL" id="RKI17295.1"/>
    </source>
</evidence>
<evidence type="ECO:0000256" key="1">
    <source>
        <dbReference type="ARBA" id="ARBA00022574"/>
    </source>
</evidence>
<feature type="repeat" description="WD" evidence="3">
    <location>
        <begin position="409"/>
        <end position="450"/>
    </location>
</feature>
<feature type="repeat" description="WD" evidence="3">
    <location>
        <begin position="72"/>
        <end position="113"/>
    </location>
</feature>
<dbReference type="EMBL" id="RAWI01000003">
    <property type="protein sequence ID" value="RKI17295.1"/>
    <property type="molecule type" value="Genomic_DNA"/>
</dbReference>
<feature type="domain" description="Novel STAND NTPase 1" evidence="4">
    <location>
        <begin position="1100"/>
        <end position="1303"/>
    </location>
</feature>
<dbReference type="Gene3D" id="2.130.10.10">
    <property type="entry name" value="YVTN repeat-like/Quinoprotein amine dehydrogenase"/>
    <property type="match status" value="5"/>
</dbReference>
<dbReference type="PROSITE" id="PS00678">
    <property type="entry name" value="WD_REPEATS_1"/>
    <property type="match status" value="7"/>
</dbReference>
<dbReference type="PROSITE" id="PS50294">
    <property type="entry name" value="WD_REPEATS_REGION"/>
    <property type="match status" value="14"/>
</dbReference>
<dbReference type="SUPFAM" id="SSF52540">
    <property type="entry name" value="P-loop containing nucleoside triphosphate hydrolases"/>
    <property type="match status" value="1"/>
</dbReference>
<dbReference type="SMART" id="SM00320">
    <property type="entry name" value="WD40"/>
    <property type="match status" value="14"/>
</dbReference>
<feature type="repeat" description="WD" evidence="3">
    <location>
        <begin position="198"/>
        <end position="239"/>
    </location>
</feature>
<feature type="repeat" description="WD" evidence="3">
    <location>
        <begin position="114"/>
        <end position="155"/>
    </location>
</feature>
<gene>
    <name evidence="5" type="ORF">D7Y13_00860</name>
</gene>
<reference evidence="5 6" key="1">
    <citation type="submission" date="2018-09" db="EMBL/GenBank/DDBJ databases">
        <authorList>
            <person name="Livingstone P.G."/>
            <person name="Whitworth D.E."/>
        </authorList>
    </citation>
    <scope>NUCLEOTIDE SEQUENCE [LARGE SCALE GENOMIC DNA]</scope>
    <source>
        <strain evidence="5 6">CA031B</strain>
    </source>
</reference>
<comment type="caution">
    <text evidence="5">The sequence shown here is derived from an EMBL/GenBank/DDBJ whole genome shotgun (WGS) entry which is preliminary data.</text>
</comment>
<organism evidence="5 6">
    <name type="scientific">Corallococcus praedator</name>
    <dbReference type="NCBI Taxonomy" id="2316724"/>
    <lineage>
        <taxon>Bacteria</taxon>
        <taxon>Pseudomonadati</taxon>
        <taxon>Myxococcota</taxon>
        <taxon>Myxococcia</taxon>
        <taxon>Myxococcales</taxon>
        <taxon>Cystobacterineae</taxon>
        <taxon>Myxococcaceae</taxon>
        <taxon>Corallococcus</taxon>
    </lineage>
</organism>
<keyword evidence="1 3" id="KW-0853">WD repeat</keyword>
<feature type="repeat" description="WD" evidence="3">
    <location>
        <begin position="367"/>
        <end position="408"/>
    </location>
</feature>
<dbReference type="PANTHER" id="PTHR19848">
    <property type="entry name" value="WD40 REPEAT PROTEIN"/>
    <property type="match status" value="1"/>
</dbReference>
<evidence type="ECO:0000313" key="6">
    <source>
        <dbReference type="Proteomes" id="UP000278907"/>
    </source>
</evidence>
<feature type="repeat" description="WD" evidence="3">
    <location>
        <begin position="240"/>
        <end position="281"/>
    </location>
</feature>
<feature type="repeat" description="WD" evidence="3">
    <location>
        <begin position="282"/>
        <end position="323"/>
    </location>
</feature>
<dbReference type="SUPFAM" id="SSF50998">
    <property type="entry name" value="Quinoprotein alcohol dehydrogenase-like"/>
    <property type="match status" value="2"/>
</dbReference>
<keyword evidence="6" id="KW-1185">Reference proteome</keyword>
<feature type="repeat" description="WD" evidence="3">
    <location>
        <begin position="502"/>
        <end position="534"/>
    </location>
</feature>
<feature type="repeat" description="WD" evidence="3">
    <location>
        <begin position="156"/>
        <end position="197"/>
    </location>
</feature>
<dbReference type="InterPro" id="IPR015943">
    <property type="entry name" value="WD40/YVTN_repeat-like_dom_sf"/>
</dbReference>
<evidence type="ECO:0000259" key="4">
    <source>
        <dbReference type="Pfam" id="PF20703"/>
    </source>
</evidence>
<dbReference type="InterPro" id="IPR019775">
    <property type="entry name" value="WD40_repeat_CS"/>
</dbReference>
<evidence type="ECO:0000256" key="2">
    <source>
        <dbReference type="ARBA" id="ARBA00022737"/>
    </source>
</evidence>
<proteinExistence type="predicted"/>
<dbReference type="Pfam" id="PF00400">
    <property type="entry name" value="WD40"/>
    <property type="match status" value="13"/>
</dbReference>
<dbReference type="PROSITE" id="PS50082">
    <property type="entry name" value="WD_REPEATS_2"/>
    <property type="match status" value="14"/>
</dbReference>
<protein>
    <recommendedName>
        <fullName evidence="4">Novel STAND NTPase 1 domain-containing protein</fullName>
    </recommendedName>
</protein>
<keyword evidence="2" id="KW-0677">Repeat</keyword>
<dbReference type="InterPro" id="IPR020472">
    <property type="entry name" value="WD40_PAC1"/>
</dbReference>